<accession>A0ABU0AP25</accession>
<name>A0ABU0AP25_9BACI</name>
<proteinExistence type="predicted"/>
<organism evidence="1 2">
    <name type="scientific">Cytobacillus purgationiresistens</name>
    <dbReference type="NCBI Taxonomy" id="863449"/>
    <lineage>
        <taxon>Bacteria</taxon>
        <taxon>Bacillati</taxon>
        <taxon>Bacillota</taxon>
        <taxon>Bacilli</taxon>
        <taxon>Bacillales</taxon>
        <taxon>Bacillaceae</taxon>
        <taxon>Cytobacillus</taxon>
    </lineage>
</organism>
<evidence type="ECO:0000313" key="1">
    <source>
        <dbReference type="EMBL" id="MDQ0272614.1"/>
    </source>
</evidence>
<dbReference type="EMBL" id="JAUSUB010000025">
    <property type="protein sequence ID" value="MDQ0272614.1"/>
    <property type="molecule type" value="Genomic_DNA"/>
</dbReference>
<protein>
    <submittedName>
        <fullName evidence="1">Uncharacterized protein</fullName>
    </submittedName>
</protein>
<evidence type="ECO:0000313" key="2">
    <source>
        <dbReference type="Proteomes" id="UP001238088"/>
    </source>
</evidence>
<reference evidence="1 2" key="1">
    <citation type="submission" date="2023-07" db="EMBL/GenBank/DDBJ databases">
        <title>Genomic Encyclopedia of Type Strains, Phase IV (KMG-IV): sequencing the most valuable type-strain genomes for metagenomic binning, comparative biology and taxonomic classification.</title>
        <authorList>
            <person name="Goeker M."/>
        </authorList>
    </citation>
    <scope>NUCLEOTIDE SEQUENCE [LARGE SCALE GENOMIC DNA]</scope>
    <source>
        <strain evidence="1 2">DSM 23494</strain>
    </source>
</reference>
<dbReference type="Proteomes" id="UP001238088">
    <property type="component" value="Unassembled WGS sequence"/>
</dbReference>
<gene>
    <name evidence="1" type="ORF">J2S17_004506</name>
</gene>
<comment type="caution">
    <text evidence="1">The sequence shown here is derived from an EMBL/GenBank/DDBJ whole genome shotgun (WGS) entry which is preliminary data.</text>
</comment>
<sequence length="40" mass="4443">MIAGLFGVIAVRIFIEGSNVYGAEFDDFLYVGILVQFTEK</sequence>
<dbReference type="RefSeq" id="WP_307478015.1">
    <property type="nucleotide sequence ID" value="NZ_JAUSUB010000025.1"/>
</dbReference>
<keyword evidence="2" id="KW-1185">Reference proteome</keyword>